<evidence type="ECO:0000313" key="3">
    <source>
        <dbReference type="Ensembl" id="ENSPMEP00000011182.1"/>
    </source>
</evidence>
<evidence type="ECO:0000259" key="2">
    <source>
        <dbReference type="Pfam" id="PF25600"/>
    </source>
</evidence>
<protein>
    <recommendedName>
        <fullName evidence="2">TRIM8/14/16/25/29/45/65 coiled-coil region domain-containing protein</fullName>
    </recommendedName>
</protein>
<feature type="coiled-coil region" evidence="1">
    <location>
        <begin position="30"/>
        <end position="68"/>
    </location>
</feature>
<dbReference type="Pfam" id="PF25600">
    <property type="entry name" value="TRIM_CC"/>
    <property type="match status" value="1"/>
</dbReference>
<organism evidence="3 4">
    <name type="scientific">Poecilia mexicana</name>
    <dbReference type="NCBI Taxonomy" id="48701"/>
    <lineage>
        <taxon>Eukaryota</taxon>
        <taxon>Metazoa</taxon>
        <taxon>Chordata</taxon>
        <taxon>Craniata</taxon>
        <taxon>Vertebrata</taxon>
        <taxon>Euteleostomi</taxon>
        <taxon>Actinopterygii</taxon>
        <taxon>Neopterygii</taxon>
        <taxon>Teleostei</taxon>
        <taxon>Neoteleostei</taxon>
        <taxon>Acanthomorphata</taxon>
        <taxon>Ovalentaria</taxon>
        <taxon>Atherinomorphae</taxon>
        <taxon>Cyprinodontiformes</taxon>
        <taxon>Poeciliidae</taxon>
        <taxon>Poeciliinae</taxon>
        <taxon>Poecilia</taxon>
    </lineage>
</organism>
<dbReference type="Proteomes" id="UP000261480">
    <property type="component" value="Unplaced"/>
</dbReference>
<feature type="domain" description="TRIM8/14/16/25/29/45/65 coiled-coil region" evidence="2">
    <location>
        <begin position="2"/>
        <end position="107"/>
    </location>
</feature>
<accession>A0A3B3X814</accession>
<dbReference type="AlphaFoldDB" id="A0A3B3X814"/>
<dbReference type="PANTHER" id="PTHR24103">
    <property type="entry name" value="E3 UBIQUITIN-PROTEIN LIGASE TRIM"/>
    <property type="match status" value="1"/>
</dbReference>
<keyword evidence="1" id="KW-0175">Coiled coil</keyword>
<proteinExistence type="predicted"/>
<dbReference type="InterPro" id="IPR050143">
    <property type="entry name" value="TRIM/RBCC"/>
</dbReference>
<dbReference type="Ensembl" id="ENSPMET00000031295.1">
    <property type="protein sequence ID" value="ENSPMEP00000011182.1"/>
    <property type="gene ID" value="ENSPMEG00000013244.1"/>
</dbReference>
<name>A0A3B3X814_9TELE</name>
<keyword evidence="4" id="KW-1185">Reference proteome</keyword>
<reference evidence="3" key="2">
    <citation type="submission" date="2025-09" db="UniProtKB">
        <authorList>
            <consortium name="Ensembl"/>
        </authorList>
    </citation>
    <scope>IDENTIFICATION</scope>
</reference>
<dbReference type="InterPro" id="IPR058030">
    <property type="entry name" value="TRIM8/14/16/25/29/45/65_CC"/>
</dbReference>
<sequence length="142" mass="16312">QNQAKHTEAQIKEEFEALHKFLKEQEAARLSELKAEEDQKNLMINEKIEEMSNEVTSLSNIIRTAEREMNSQDIPFLKELSTWKKSPDPHMLSGALIDVAKHLGSLKYKVWEKMKKIVKYPVILDPNTAASCFILSEDLTVV</sequence>
<evidence type="ECO:0000256" key="1">
    <source>
        <dbReference type="SAM" id="Coils"/>
    </source>
</evidence>
<evidence type="ECO:0000313" key="4">
    <source>
        <dbReference type="Proteomes" id="UP000261480"/>
    </source>
</evidence>
<reference evidence="3" key="1">
    <citation type="submission" date="2025-08" db="UniProtKB">
        <authorList>
            <consortium name="Ensembl"/>
        </authorList>
    </citation>
    <scope>IDENTIFICATION</scope>
</reference>